<dbReference type="RefSeq" id="WP_057864451.1">
    <property type="nucleotide sequence ID" value="NZ_AZEY01000041.1"/>
</dbReference>
<feature type="signal peptide" evidence="1">
    <location>
        <begin position="1"/>
        <end position="25"/>
    </location>
</feature>
<accession>A0A0R1SKZ6</accession>
<dbReference type="EMBL" id="AZEY01000041">
    <property type="protein sequence ID" value="KRL66584.1"/>
    <property type="molecule type" value="Genomic_DNA"/>
</dbReference>
<feature type="chain" id="PRO_5006410657" description="MucBP domain-containing protein" evidence="1">
    <location>
        <begin position="26"/>
        <end position="299"/>
    </location>
</feature>
<sequence length="299" mass="34037">MKKLRNLLIFAAVLLGLAASVHVQASLNDDPDAVTVQPVSKKQLASIKKHYGSIWYHIKFYRTLKPVNVTIKFGDRQNTKLTHPKVLQIPKNTIVSGNKFNDSEKGLVRYSFNLDFDSLSYHLLKPKITKQFAEPNFAISVTAKSKQSLNRRFKRITPPKYLPTYSRGILNKYPYTPKIDPFTPTTDQLKITPDGNVEFYPIISGQTKNNQLFSLIPQSFAKINKTIVKGNTRYLYYSHHISGVHDQRVAKSGRYQYRLTVTNLHQPFSLFDGDQGAVMMSQYKIGSTTYYTRSGSYGA</sequence>
<evidence type="ECO:0008006" key="4">
    <source>
        <dbReference type="Google" id="ProtNLM"/>
    </source>
</evidence>
<gene>
    <name evidence="2" type="ORF">FC85_GL002896</name>
</gene>
<protein>
    <recommendedName>
        <fullName evidence="4">MucBP domain-containing protein</fullName>
    </recommendedName>
</protein>
<keyword evidence="1" id="KW-0732">Signal</keyword>
<dbReference type="Proteomes" id="UP000052013">
    <property type="component" value="Unassembled WGS sequence"/>
</dbReference>
<reference evidence="2 3" key="1">
    <citation type="journal article" date="2015" name="Genome Announc.">
        <title>Expanding the biotechnology potential of lactobacilli through comparative genomics of 213 strains and associated genera.</title>
        <authorList>
            <person name="Sun Z."/>
            <person name="Harris H.M."/>
            <person name="McCann A."/>
            <person name="Guo C."/>
            <person name="Argimon S."/>
            <person name="Zhang W."/>
            <person name="Yang X."/>
            <person name="Jeffery I.B."/>
            <person name="Cooney J.C."/>
            <person name="Kagawa T.F."/>
            <person name="Liu W."/>
            <person name="Song Y."/>
            <person name="Salvetti E."/>
            <person name="Wrobel A."/>
            <person name="Rasinkangas P."/>
            <person name="Parkhill J."/>
            <person name="Rea M.C."/>
            <person name="O'Sullivan O."/>
            <person name="Ritari J."/>
            <person name="Douillard F.P."/>
            <person name="Paul Ross R."/>
            <person name="Yang R."/>
            <person name="Briner A.E."/>
            <person name="Felis G.E."/>
            <person name="de Vos W.M."/>
            <person name="Barrangou R."/>
            <person name="Klaenhammer T.R."/>
            <person name="Caufield P.W."/>
            <person name="Cui Y."/>
            <person name="Zhang H."/>
            <person name="O'Toole P.W."/>
        </authorList>
    </citation>
    <scope>NUCLEOTIDE SEQUENCE [LARGE SCALE GENOMIC DNA]</scope>
    <source>
        <strain evidence="2 3">DSM 14421</strain>
    </source>
</reference>
<dbReference type="STRING" id="1423739.FC85_GL002896"/>
<evidence type="ECO:0000256" key="1">
    <source>
        <dbReference type="SAM" id="SignalP"/>
    </source>
</evidence>
<name>A0A0R1SKZ6_9LACO</name>
<proteinExistence type="predicted"/>
<organism evidence="2 3">
    <name type="scientific">Lentilactobacillus diolivorans DSM 14421</name>
    <dbReference type="NCBI Taxonomy" id="1423739"/>
    <lineage>
        <taxon>Bacteria</taxon>
        <taxon>Bacillati</taxon>
        <taxon>Bacillota</taxon>
        <taxon>Bacilli</taxon>
        <taxon>Lactobacillales</taxon>
        <taxon>Lactobacillaceae</taxon>
        <taxon>Lentilactobacillus</taxon>
    </lineage>
</organism>
<evidence type="ECO:0000313" key="3">
    <source>
        <dbReference type="Proteomes" id="UP000052013"/>
    </source>
</evidence>
<evidence type="ECO:0000313" key="2">
    <source>
        <dbReference type="EMBL" id="KRL66584.1"/>
    </source>
</evidence>
<dbReference type="AlphaFoldDB" id="A0A0R1SKZ6"/>
<comment type="caution">
    <text evidence="2">The sequence shown here is derived from an EMBL/GenBank/DDBJ whole genome shotgun (WGS) entry which is preliminary data.</text>
</comment>
<dbReference type="PATRIC" id="fig|1423739.3.peg.3008"/>